<name>A0A2Z2K555_9BACL</name>
<dbReference type="Proteomes" id="UP000249890">
    <property type="component" value="Chromosome"/>
</dbReference>
<gene>
    <name evidence="3" type="ORF">B9T62_10430</name>
</gene>
<evidence type="ECO:0000259" key="2">
    <source>
        <dbReference type="Pfam" id="PF00561"/>
    </source>
</evidence>
<keyword evidence="4" id="KW-1185">Reference proteome</keyword>
<reference evidence="3 4" key="1">
    <citation type="submission" date="2017-06" db="EMBL/GenBank/DDBJ databases">
        <title>Complete genome sequence of Paenibacillus donghaensis KCTC 13049T isolated from East Sea sediment, South Korea.</title>
        <authorList>
            <person name="Jung B.K."/>
            <person name="Hong S.-J."/>
            <person name="Shin J.-H."/>
        </authorList>
    </citation>
    <scope>NUCLEOTIDE SEQUENCE [LARGE SCALE GENOMIC DNA]</scope>
    <source>
        <strain evidence="3 4">KCTC 13049</strain>
    </source>
</reference>
<dbReference type="PANTHER" id="PTHR43798:SF31">
    <property type="entry name" value="AB HYDROLASE SUPERFAMILY PROTEIN YCLE"/>
    <property type="match status" value="1"/>
</dbReference>
<dbReference type="InterPro" id="IPR000073">
    <property type="entry name" value="AB_hydrolase_1"/>
</dbReference>
<dbReference type="KEGG" id="pdh:B9T62_10430"/>
<dbReference type="InterPro" id="IPR000639">
    <property type="entry name" value="Epox_hydrolase-like"/>
</dbReference>
<protein>
    <recommendedName>
        <fullName evidence="2">AB hydrolase-1 domain-containing protein</fullName>
    </recommendedName>
</protein>
<dbReference type="Pfam" id="PF00561">
    <property type="entry name" value="Abhydrolase_1"/>
    <property type="match status" value="1"/>
</dbReference>
<dbReference type="GO" id="GO:0016020">
    <property type="term" value="C:membrane"/>
    <property type="evidence" value="ECO:0007669"/>
    <property type="project" value="TreeGrafter"/>
</dbReference>
<dbReference type="SUPFAM" id="SSF53474">
    <property type="entry name" value="alpha/beta-Hydrolases"/>
    <property type="match status" value="1"/>
</dbReference>
<dbReference type="GO" id="GO:0016787">
    <property type="term" value="F:hydrolase activity"/>
    <property type="evidence" value="ECO:0007669"/>
    <property type="project" value="UniProtKB-KW"/>
</dbReference>
<dbReference type="AlphaFoldDB" id="A0A2Z2K555"/>
<keyword evidence="1" id="KW-0378">Hydrolase</keyword>
<dbReference type="InterPro" id="IPR029058">
    <property type="entry name" value="AB_hydrolase_fold"/>
</dbReference>
<dbReference type="RefSeq" id="WP_087915179.1">
    <property type="nucleotide sequence ID" value="NZ_CP021780.1"/>
</dbReference>
<dbReference type="EMBL" id="CP021780">
    <property type="protein sequence ID" value="ASA21166.1"/>
    <property type="molecule type" value="Genomic_DNA"/>
</dbReference>
<dbReference type="OrthoDB" id="9805423at2"/>
<evidence type="ECO:0000313" key="4">
    <source>
        <dbReference type="Proteomes" id="UP000249890"/>
    </source>
</evidence>
<proteinExistence type="predicted"/>
<dbReference type="PRINTS" id="PR00111">
    <property type="entry name" value="ABHYDROLASE"/>
</dbReference>
<dbReference type="PANTHER" id="PTHR43798">
    <property type="entry name" value="MONOACYLGLYCEROL LIPASE"/>
    <property type="match status" value="1"/>
</dbReference>
<evidence type="ECO:0000313" key="3">
    <source>
        <dbReference type="EMBL" id="ASA21166.1"/>
    </source>
</evidence>
<accession>A0A2Z2K555</accession>
<sequence>MNQPQLHNINGINFNLDMQGEGEPLLLLHGGYSNLEVWNRHAAPLAEDFRMIRYDQRGYGRTEPPAAPFSYYEDIRAVLDHLGIARTHIAASSFGGSAAIDFALAYPERVNKLILVAPSLNGRKYPLRLSWEGVKDFLRVQRSGIEKAADHFMNNRFWRYLVPQEAQTRAEFKQLYLGNPGFYQSKPSLQRPLMPLASGRLGELRMPVLILEAGRDLPFNRQTCRLLEQQLPAARLITLEDCGHYPHLEQPQQFIAEVKRFLQVK</sequence>
<dbReference type="InterPro" id="IPR050266">
    <property type="entry name" value="AB_hydrolase_sf"/>
</dbReference>
<feature type="domain" description="AB hydrolase-1" evidence="2">
    <location>
        <begin position="24"/>
        <end position="251"/>
    </location>
</feature>
<evidence type="ECO:0000256" key="1">
    <source>
        <dbReference type="ARBA" id="ARBA00022801"/>
    </source>
</evidence>
<organism evidence="3 4">
    <name type="scientific">Paenibacillus donghaensis</name>
    <dbReference type="NCBI Taxonomy" id="414771"/>
    <lineage>
        <taxon>Bacteria</taxon>
        <taxon>Bacillati</taxon>
        <taxon>Bacillota</taxon>
        <taxon>Bacilli</taxon>
        <taxon>Bacillales</taxon>
        <taxon>Paenibacillaceae</taxon>
        <taxon>Paenibacillus</taxon>
    </lineage>
</organism>
<dbReference type="Gene3D" id="3.40.50.1820">
    <property type="entry name" value="alpha/beta hydrolase"/>
    <property type="match status" value="1"/>
</dbReference>
<dbReference type="PRINTS" id="PR00412">
    <property type="entry name" value="EPOXHYDRLASE"/>
</dbReference>